<dbReference type="PROSITE" id="PS50294">
    <property type="entry name" value="WD_REPEATS_REGION"/>
    <property type="match status" value="1"/>
</dbReference>
<keyword evidence="1 3" id="KW-0853">WD repeat</keyword>
<dbReference type="SMART" id="SM00320">
    <property type="entry name" value="WD40"/>
    <property type="match status" value="5"/>
</dbReference>
<feature type="repeat" description="WD" evidence="3">
    <location>
        <begin position="230"/>
        <end position="271"/>
    </location>
</feature>
<comment type="caution">
    <text evidence="4">The sequence shown here is derived from an EMBL/GenBank/DDBJ whole genome shotgun (WGS) entry which is preliminary data.</text>
</comment>
<dbReference type="InterPro" id="IPR001680">
    <property type="entry name" value="WD40_rpt"/>
</dbReference>
<dbReference type="PANTHER" id="PTHR22847">
    <property type="entry name" value="WD40 REPEAT PROTEIN"/>
    <property type="match status" value="1"/>
</dbReference>
<dbReference type="EMBL" id="JBEUSY010000152">
    <property type="protein sequence ID" value="KAL1243982.1"/>
    <property type="molecule type" value="Genomic_DNA"/>
</dbReference>
<keyword evidence="5" id="KW-1185">Reference proteome</keyword>
<dbReference type="Gene3D" id="2.130.10.10">
    <property type="entry name" value="YVTN repeat-like/Quinoprotein amine dehydrogenase"/>
    <property type="match status" value="1"/>
</dbReference>
<proteinExistence type="predicted"/>
<dbReference type="PROSITE" id="PS50082">
    <property type="entry name" value="WD_REPEATS_2"/>
    <property type="match status" value="4"/>
</dbReference>
<evidence type="ECO:0000256" key="3">
    <source>
        <dbReference type="PROSITE-ProRule" id="PRU00221"/>
    </source>
</evidence>
<dbReference type="PANTHER" id="PTHR22847:SF637">
    <property type="entry name" value="WD REPEAT DOMAIN 5B"/>
    <property type="match status" value="1"/>
</dbReference>
<feature type="repeat" description="WD" evidence="3">
    <location>
        <begin position="272"/>
        <end position="306"/>
    </location>
</feature>
<organism evidence="4 5">
    <name type="scientific">Trichinella spiralis</name>
    <name type="common">Trichina worm</name>
    <dbReference type="NCBI Taxonomy" id="6334"/>
    <lineage>
        <taxon>Eukaryota</taxon>
        <taxon>Metazoa</taxon>
        <taxon>Ecdysozoa</taxon>
        <taxon>Nematoda</taxon>
        <taxon>Enoplea</taxon>
        <taxon>Dorylaimia</taxon>
        <taxon>Trichinellida</taxon>
        <taxon>Trichinellidae</taxon>
        <taxon>Trichinella</taxon>
    </lineage>
</organism>
<feature type="repeat" description="WD" evidence="3">
    <location>
        <begin position="185"/>
        <end position="226"/>
    </location>
</feature>
<gene>
    <name evidence="4" type="ORF">TSPI_10040</name>
</gene>
<reference evidence="4 5" key="1">
    <citation type="submission" date="2024-07" db="EMBL/GenBank/DDBJ databases">
        <title>Enhanced genomic and transcriptomic resources for Trichinella pseudospiralis and T. spiralis underpin the discovery of pronounced molecular differences between stages and species.</title>
        <authorList>
            <person name="Pasi K.K."/>
            <person name="La Rosa G."/>
            <person name="Gomez-Morales M.A."/>
            <person name="Tosini F."/>
            <person name="Sumanam S."/>
            <person name="Young N.D."/>
            <person name="Chang B.C."/>
            <person name="Robin G.B."/>
        </authorList>
    </citation>
    <scope>NUCLEOTIDE SEQUENCE [LARGE SCALE GENOMIC DNA]</scope>
    <source>
        <strain evidence="4">ISS534</strain>
    </source>
</reference>
<evidence type="ECO:0000256" key="1">
    <source>
        <dbReference type="ARBA" id="ARBA00022574"/>
    </source>
</evidence>
<dbReference type="CDD" id="cd00200">
    <property type="entry name" value="WD40"/>
    <property type="match status" value="1"/>
</dbReference>
<protein>
    <submittedName>
        <fullName evidence="4">WD repeat-containing protein 5B</fullName>
    </submittedName>
</protein>
<dbReference type="InterPro" id="IPR015943">
    <property type="entry name" value="WD40/YVTN_repeat-like_dom_sf"/>
</dbReference>
<dbReference type="Proteomes" id="UP001558632">
    <property type="component" value="Unassembled WGS sequence"/>
</dbReference>
<dbReference type="InterPro" id="IPR036322">
    <property type="entry name" value="WD40_repeat_dom_sf"/>
</dbReference>
<accession>A0ABR3KU58</accession>
<evidence type="ECO:0000313" key="4">
    <source>
        <dbReference type="EMBL" id="KAL1243982.1"/>
    </source>
</evidence>
<evidence type="ECO:0000256" key="2">
    <source>
        <dbReference type="ARBA" id="ARBA00022737"/>
    </source>
</evidence>
<feature type="repeat" description="WD" evidence="3">
    <location>
        <begin position="143"/>
        <end position="184"/>
    </location>
</feature>
<keyword evidence="2" id="KW-0677">Repeat</keyword>
<dbReference type="SUPFAM" id="SSF50978">
    <property type="entry name" value="WD40 repeat-like"/>
    <property type="match status" value="1"/>
</dbReference>
<dbReference type="Pfam" id="PF00400">
    <property type="entry name" value="WD40"/>
    <property type="match status" value="5"/>
</dbReference>
<name>A0ABR3KU58_TRISP</name>
<evidence type="ECO:0000313" key="5">
    <source>
        <dbReference type="Proteomes" id="UP001558632"/>
    </source>
</evidence>
<sequence length="437" mass="50051">MSDKRCCSCFYSTDLFSKWRTNVLLLEIVPFHLFIICKDNASMSETEISDTDTFSTETIPYRRELRIKHYERIYPENFNMDSTLPSAMPPVSVIRTCDRVFNTAMGAHNDMLWMRNGENFFVATAAAKLGLVNLERGMTVLEYRGHQAGVNSCSLNAQENIIISGCADEKLRLFDMDTGCLLQTMTAHRSPIACVHYNPYPLMFCSGGLDGCVRIWDANNTTCVRTLMLDPASRAPVSLARFTPNGLFLVVSYLNGEIRVWDISIEKTIKLFRGHTCEKYSAEFDFDNTGRWILAGSEDNHVYVWDWITEEVESCLTGHTDPVSSLVYHPEKPLFASSSLGGQLCEAVVWERKEDKDVQVKRVLKHPKYRVLSKKISSFILKLLKRTVQLRGMKITEATSLLVLPTFHLATTVRRRKRYRLILFEPTFLFFLYALFI</sequence>